<feature type="region of interest" description="Disordered" evidence="1">
    <location>
        <begin position="184"/>
        <end position="232"/>
    </location>
</feature>
<organism evidence="2 3">
    <name type="scientific">Phlebiopsis gigantea (strain 11061_1 CR5-6)</name>
    <name type="common">White-rot fungus</name>
    <name type="synonym">Peniophora gigantea</name>
    <dbReference type="NCBI Taxonomy" id="745531"/>
    <lineage>
        <taxon>Eukaryota</taxon>
        <taxon>Fungi</taxon>
        <taxon>Dikarya</taxon>
        <taxon>Basidiomycota</taxon>
        <taxon>Agaricomycotina</taxon>
        <taxon>Agaricomycetes</taxon>
        <taxon>Polyporales</taxon>
        <taxon>Phanerochaetaceae</taxon>
        <taxon>Phlebiopsis</taxon>
    </lineage>
</organism>
<dbReference type="GO" id="GO:0006281">
    <property type="term" value="P:DNA repair"/>
    <property type="evidence" value="ECO:0007669"/>
    <property type="project" value="TreeGrafter"/>
</dbReference>
<feature type="compositionally biased region" description="Low complexity" evidence="1">
    <location>
        <begin position="223"/>
        <end position="232"/>
    </location>
</feature>
<dbReference type="Gene3D" id="3.40.50.300">
    <property type="entry name" value="P-loop containing nucleotide triphosphate hydrolases"/>
    <property type="match status" value="1"/>
</dbReference>
<dbReference type="EMBL" id="KN840474">
    <property type="protein sequence ID" value="KIP08783.1"/>
    <property type="molecule type" value="Genomic_DNA"/>
</dbReference>
<dbReference type="HOGENOM" id="CLU_073629_0_1_1"/>
<sequence length="232" mass="25774">MMPYAAASTASDPQIVLILVGLIGSGKSTFAEALQGYLPTFRRCNQDELGDRRAVEAAARSALEMGLSVTVDRTNFDASQRATWVRIAREFPGTLLWVLVFDTPYEICAERLRWRTSHPTITSPEQGLDVLQRFVSQYRSPQAHEGFDQMLFLPVTDQPTDGVYSRTDVENIITRLQQSPKIAPSEWRPYTAAGGQSRGRGGYQRGYYAPSGYTSRGRGGRGASQQSWRSGQ</sequence>
<dbReference type="Proteomes" id="UP000053257">
    <property type="component" value="Unassembled WGS sequence"/>
</dbReference>
<reference evidence="2 3" key="1">
    <citation type="journal article" date="2014" name="PLoS Genet.">
        <title>Analysis of the Phlebiopsis gigantea genome, transcriptome and secretome provides insight into its pioneer colonization strategies of wood.</title>
        <authorList>
            <person name="Hori C."/>
            <person name="Ishida T."/>
            <person name="Igarashi K."/>
            <person name="Samejima M."/>
            <person name="Suzuki H."/>
            <person name="Master E."/>
            <person name="Ferreira P."/>
            <person name="Ruiz-Duenas F.J."/>
            <person name="Held B."/>
            <person name="Canessa P."/>
            <person name="Larrondo L.F."/>
            <person name="Schmoll M."/>
            <person name="Druzhinina I.S."/>
            <person name="Kubicek C.P."/>
            <person name="Gaskell J.A."/>
            <person name="Kersten P."/>
            <person name="St John F."/>
            <person name="Glasner J."/>
            <person name="Sabat G."/>
            <person name="Splinter BonDurant S."/>
            <person name="Syed K."/>
            <person name="Yadav J."/>
            <person name="Mgbeahuruike A.C."/>
            <person name="Kovalchuk A."/>
            <person name="Asiegbu F.O."/>
            <person name="Lackner G."/>
            <person name="Hoffmeister D."/>
            <person name="Rencoret J."/>
            <person name="Gutierrez A."/>
            <person name="Sun H."/>
            <person name="Lindquist E."/>
            <person name="Barry K."/>
            <person name="Riley R."/>
            <person name="Grigoriev I.V."/>
            <person name="Henrissat B."/>
            <person name="Kues U."/>
            <person name="Berka R.M."/>
            <person name="Martinez A.T."/>
            <person name="Covert S.F."/>
            <person name="Blanchette R.A."/>
            <person name="Cullen D."/>
        </authorList>
    </citation>
    <scope>NUCLEOTIDE SEQUENCE [LARGE SCALE GENOMIC DNA]</scope>
    <source>
        <strain evidence="2 3">11061_1 CR5-6</strain>
    </source>
</reference>
<dbReference type="PANTHER" id="PTHR12083">
    <property type="entry name" value="BIFUNCTIONAL POLYNUCLEOTIDE PHOSPHATASE/KINASE"/>
    <property type="match status" value="1"/>
</dbReference>
<protein>
    <recommendedName>
        <fullName evidence="4">P-loop containing nucleoside triphosphate hydrolase protein</fullName>
    </recommendedName>
</protein>
<dbReference type="OrthoDB" id="3512845at2759"/>
<dbReference type="SUPFAM" id="SSF52540">
    <property type="entry name" value="P-loop containing nucleoside triphosphate hydrolases"/>
    <property type="match status" value="1"/>
</dbReference>
<dbReference type="Pfam" id="PF13671">
    <property type="entry name" value="AAA_33"/>
    <property type="match status" value="1"/>
</dbReference>
<evidence type="ECO:0000256" key="1">
    <source>
        <dbReference type="SAM" id="MobiDB-lite"/>
    </source>
</evidence>
<dbReference type="GO" id="GO:0046403">
    <property type="term" value="F:polynucleotide 3'-phosphatase activity"/>
    <property type="evidence" value="ECO:0007669"/>
    <property type="project" value="TreeGrafter"/>
</dbReference>
<name>A0A0C3PPD3_PHLG1</name>
<evidence type="ECO:0008006" key="4">
    <source>
        <dbReference type="Google" id="ProtNLM"/>
    </source>
</evidence>
<dbReference type="InterPro" id="IPR027417">
    <property type="entry name" value="P-loop_NTPase"/>
</dbReference>
<dbReference type="PANTHER" id="PTHR12083:SF9">
    <property type="entry name" value="BIFUNCTIONAL POLYNUCLEOTIDE PHOSPHATASE_KINASE"/>
    <property type="match status" value="1"/>
</dbReference>
<dbReference type="GO" id="GO:0003690">
    <property type="term" value="F:double-stranded DNA binding"/>
    <property type="evidence" value="ECO:0007669"/>
    <property type="project" value="TreeGrafter"/>
</dbReference>
<evidence type="ECO:0000313" key="2">
    <source>
        <dbReference type="EMBL" id="KIP08783.1"/>
    </source>
</evidence>
<dbReference type="GO" id="GO:0046404">
    <property type="term" value="F:ATP-dependent polydeoxyribonucleotide 5'-hydroxyl-kinase activity"/>
    <property type="evidence" value="ECO:0007669"/>
    <property type="project" value="TreeGrafter"/>
</dbReference>
<proteinExistence type="predicted"/>
<gene>
    <name evidence="2" type="ORF">PHLGIDRAFT_103760</name>
</gene>
<accession>A0A0C3PPD3</accession>
<evidence type="ECO:0000313" key="3">
    <source>
        <dbReference type="Proteomes" id="UP000053257"/>
    </source>
</evidence>
<dbReference type="STRING" id="745531.A0A0C3PPD3"/>
<dbReference type="AlphaFoldDB" id="A0A0C3PPD3"/>
<keyword evidence="3" id="KW-1185">Reference proteome</keyword>